<sequence>MAERVREMATEGPWNRETRAGQTKAEPDRVTSIWTQDNQLSVAPCSMAKELISTEGQVVGQILGCCGEARVRHWLTLVTGLLECLCFAGVVFGWASLVFNCSSQDEQFALVFTIASFLNSFFAFPLGYVFDRYGTRAARILGISLYTTGTLLVAGSSAGKSSCRLCRLSRETQLLLRPTPPPAHRLGYRAVGNLFGPYRSTVITLYNGPYDSSSSIFLIIKVLHEAGISLRSSFLFMSGCSVIHLLRTFILLPKDHIPYPLPEGYTYGMSCSRQPQTTELEEVGGAPVSENVQSVAGIEPAPSGGEDSLQPQHTPETALSQTDSRTSPEPRSFRACVLSWFFLFHLVWLSVMQLRLFLFIDILNPMIDRLSSGDSALVSRYTNAFGFTQLCGVFCAPWNGLLLDRQKRRWKGKGKTEEEAGLLSSALSLFLTTLLCLLFSICSAIPVLPLQYLTFILQVISTSFLFGGNAAFISTAFPSCHYGKLYGLMSSLSAVVLLLQFPLLMLVNDFLQGNPLYVNVGLTLLTLVPFIHPLYVCLAGGLAEWALLPTAKQPPEELILGFEGQHVDLQGGLKFSTDTQSVSLQ</sequence>
<name>A0A8T2N368_9TELE</name>
<accession>A0A8T2N368</accession>
<feature type="transmembrane region" description="Helical" evidence="3">
    <location>
        <begin position="380"/>
        <end position="401"/>
    </location>
</feature>
<dbReference type="GO" id="GO:0016020">
    <property type="term" value="C:membrane"/>
    <property type="evidence" value="ECO:0007669"/>
    <property type="project" value="UniProtKB-SubCell"/>
</dbReference>
<feature type="transmembrane region" description="Helical" evidence="3">
    <location>
        <begin position="485"/>
        <end position="507"/>
    </location>
</feature>
<evidence type="ECO:0000256" key="1">
    <source>
        <dbReference type="ARBA" id="ARBA00004141"/>
    </source>
</evidence>
<dbReference type="EMBL" id="JAFBMS010000246">
    <property type="protein sequence ID" value="KAG9332278.1"/>
    <property type="molecule type" value="Genomic_DNA"/>
</dbReference>
<feature type="non-terminal residue" evidence="4">
    <location>
        <position position="585"/>
    </location>
</feature>
<dbReference type="OrthoDB" id="330047at2759"/>
<dbReference type="InterPro" id="IPR036259">
    <property type="entry name" value="MFS_trans_sf"/>
</dbReference>
<dbReference type="PANTHER" id="PTHR20765">
    <property type="entry name" value="SOLUTE CARRIER FAMILY 43 MEMBER 3-RELATED"/>
    <property type="match status" value="1"/>
</dbReference>
<comment type="caution">
    <text evidence="4">The sequence shown here is derived from an EMBL/GenBank/DDBJ whole genome shotgun (WGS) entry which is preliminary data.</text>
</comment>
<dbReference type="Gene3D" id="1.20.1250.20">
    <property type="entry name" value="MFS general substrate transporter like domains"/>
    <property type="match status" value="1"/>
</dbReference>
<keyword evidence="3" id="KW-0812">Transmembrane</keyword>
<dbReference type="PANTHER" id="PTHR20765:SF1">
    <property type="entry name" value="EQUILIBRATIVE NUCLEOBASE TRANSPORTER 1"/>
    <property type="match status" value="1"/>
</dbReference>
<evidence type="ECO:0008006" key="6">
    <source>
        <dbReference type="Google" id="ProtNLM"/>
    </source>
</evidence>
<evidence type="ECO:0000256" key="2">
    <source>
        <dbReference type="SAM" id="MobiDB-lite"/>
    </source>
</evidence>
<feature type="region of interest" description="Disordered" evidence="2">
    <location>
        <begin position="1"/>
        <end position="27"/>
    </location>
</feature>
<keyword evidence="5" id="KW-1185">Reference proteome</keyword>
<keyword evidence="3" id="KW-0472">Membrane</keyword>
<dbReference type="InterPro" id="IPR027197">
    <property type="entry name" value="SLC43A3"/>
</dbReference>
<feature type="transmembrane region" description="Helical" evidence="3">
    <location>
        <begin position="74"/>
        <end position="96"/>
    </location>
</feature>
<feature type="transmembrane region" description="Helical" evidence="3">
    <location>
        <begin position="108"/>
        <end position="130"/>
    </location>
</feature>
<comment type="subcellular location">
    <subcellularLocation>
        <location evidence="1">Membrane</location>
        <topology evidence="1">Multi-pass membrane protein</topology>
    </subcellularLocation>
</comment>
<evidence type="ECO:0000313" key="4">
    <source>
        <dbReference type="EMBL" id="KAG9332278.1"/>
    </source>
</evidence>
<feature type="transmembrane region" description="Helical" evidence="3">
    <location>
        <begin position="527"/>
        <end position="548"/>
    </location>
</feature>
<evidence type="ECO:0000256" key="3">
    <source>
        <dbReference type="SAM" id="Phobius"/>
    </source>
</evidence>
<gene>
    <name evidence="4" type="ORF">JZ751_015439</name>
</gene>
<feature type="transmembrane region" description="Helical" evidence="3">
    <location>
        <begin position="335"/>
        <end position="360"/>
    </location>
</feature>
<feature type="transmembrane region" description="Helical" evidence="3">
    <location>
        <begin position="422"/>
        <end position="446"/>
    </location>
</feature>
<keyword evidence="3" id="KW-1133">Transmembrane helix</keyword>
<reference evidence="4" key="1">
    <citation type="thesis" date="2021" institute="BYU ScholarsArchive" country="Provo, UT, USA">
        <title>Applications of and Algorithms for Genome Assembly and Genomic Analyses with an Emphasis on Marine Teleosts.</title>
        <authorList>
            <person name="Pickett B.D."/>
        </authorList>
    </citation>
    <scope>NUCLEOTIDE SEQUENCE</scope>
    <source>
        <strain evidence="4">HI-2016</strain>
    </source>
</reference>
<feature type="transmembrane region" description="Helical" evidence="3">
    <location>
        <begin position="452"/>
        <end position="473"/>
    </location>
</feature>
<feature type="region of interest" description="Disordered" evidence="2">
    <location>
        <begin position="296"/>
        <end position="329"/>
    </location>
</feature>
<proteinExistence type="predicted"/>
<evidence type="ECO:0000313" key="5">
    <source>
        <dbReference type="Proteomes" id="UP000824540"/>
    </source>
</evidence>
<dbReference type="SUPFAM" id="SSF103473">
    <property type="entry name" value="MFS general substrate transporter"/>
    <property type="match status" value="1"/>
</dbReference>
<organism evidence="4 5">
    <name type="scientific">Albula glossodonta</name>
    <name type="common">roundjaw bonefish</name>
    <dbReference type="NCBI Taxonomy" id="121402"/>
    <lineage>
        <taxon>Eukaryota</taxon>
        <taxon>Metazoa</taxon>
        <taxon>Chordata</taxon>
        <taxon>Craniata</taxon>
        <taxon>Vertebrata</taxon>
        <taxon>Euteleostomi</taxon>
        <taxon>Actinopterygii</taxon>
        <taxon>Neopterygii</taxon>
        <taxon>Teleostei</taxon>
        <taxon>Albuliformes</taxon>
        <taxon>Albulidae</taxon>
        <taxon>Albula</taxon>
    </lineage>
</organism>
<protein>
    <recommendedName>
        <fullName evidence="6">Solute carrier family 43 member 3</fullName>
    </recommendedName>
</protein>
<feature type="compositionally biased region" description="Polar residues" evidence="2">
    <location>
        <begin position="309"/>
        <end position="325"/>
    </location>
</feature>
<dbReference type="AlphaFoldDB" id="A0A8T2N368"/>
<dbReference type="Proteomes" id="UP000824540">
    <property type="component" value="Unassembled WGS sequence"/>
</dbReference>